<protein>
    <recommendedName>
        <fullName evidence="4">FERM domain-containing protein</fullName>
    </recommendedName>
</protein>
<gene>
    <name evidence="1" type="ORF">HINF_LOCUS22769</name>
    <name evidence="2" type="ORF">HINF_LOCUS39975</name>
</gene>
<dbReference type="InterPro" id="IPR032675">
    <property type="entry name" value="LRR_dom_sf"/>
</dbReference>
<dbReference type="Proteomes" id="UP001642409">
    <property type="component" value="Unassembled WGS sequence"/>
</dbReference>
<evidence type="ECO:0000313" key="2">
    <source>
        <dbReference type="EMBL" id="CAL6043233.1"/>
    </source>
</evidence>
<evidence type="ECO:0000313" key="3">
    <source>
        <dbReference type="Proteomes" id="UP001642409"/>
    </source>
</evidence>
<dbReference type="EMBL" id="CAXDID020000156">
    <property type="protein sequence ID" value="CAL6043233.1"/>
    <property type="molecule type" value="Genomic_DNA"/>
</dbReference>
<dbReference type="SUPFAM" id="SSF52047">
    <property type="entry name" value="RNI-like"/>
    <property type="match status" value="1"/>
</dbReference>
<comment type="caution">
    <text evidence="1">The sequence shown here is derived from an EMBL/GenBank/DDBJ whole genome shotgun (WGS) entry which is preliminary data.</text>
</comment>
<sequence>MNISLFGFQPIKMVVPNLSTVQQLVQFVLELHNIQPGYFYLFAIEFVQQGLVLECDQIITHKMINFEESIQIVPRHFEQPDKKYPMQLNYCIFSYCMKHYLTNSWNYPEINILEIVQQLTIILSQVDQVNNLLQQDIMQELMQNDKKYYHYTDQQILIRKHQTNLPDLFPERQKCMIHRVKDHLQQIDILYMDEFKALSLEDQLIYSIQTMLKSSYHHFYFYPVFDQTIDWTSAIGIARDGICLVDAEVSQAYLYLPFNCIKAKMTRNYVILTVNNELCKSIDEYSDSLSVNIEPQPTQATSMHKFTSKLPVYPKIGNGIEMEPLMSCIIENCEKSLQSFTTQDLPTKADESEFRSKIQLKFKNINQMKNFMRTFMSYSDQPKICTDRYMRIQSKTTTQLLHSLYLNNCVNNCSKPSQQLLRQLDLINDVFTFKNKKLNLTQVEFVKEPLNFMGFKSVSQSLIQVLNYQAHAPISICILNTKLNYKKGTGTPYDPFVPVNTQIVQNVFIENLKFVENDLIDLMYITDFQHLMSNKVLKKTLKSFYFSENLLKNKGVIIAAKQLSGFHALKHITLNETKMKATGLACFVYLMDYGRVYLTQLLVAGVHIQTKNQAKQLALYVLNSLKYNKQFELLDISDCFDGMSLATSFCEVFEGETIKIDTIIIKGTRIEIADFIRLKNIAKKIIV</sequence>
<evidence type="ECO:0008006" key="4">
    <source>
        <dbReference type="Google" id="ProtNLM"/>
    </source>
</evidence>
<organism evidence="1">
    <name type="scientific">Hexamita inflata</name>
    <dbReference type="NCBI Taxonomy" id="28002"/>
    <lineage>
        <taxon>Eukaryota</taxon>
        <taxon>Metamonada</taxon>
        <taxon>Diplomonadida</taxon>
        <taxon>Hexamitidae</taxon>
        <taxon>Hexamitinae</taxon>
        <taxon>Hexamita</taxon>
    </lineage>
</organism>
<keyword evidence="3" id="KW-1185">Reference proteome</keyword>
<reference evidence="2 3" key="2">
    <citation type="submission" date="2024-07" db="EMBL/GenBank/DDBJ databases">
        <authorList>
            <person name="Akdeniz Z."/>
        </authorList>
    </citation>
    <scope>NUCLEOTIDE SEQUENCE [LARGE SCALE GENOMIC DNA]</scope>
</reference>
<dbReference type="EMBL" id="CATOUU010000594">
    <property type="protein sequence ID" value="CAI9935124.1"/>
    <property type="molecule type" value="Genomic_DNA"/>
</dbReference>
<proteinExistence type="predicted"/>
<dbReference type="Gene3D" id="3.80.10.10">
    <property type="entry name" value="Ribonuclease Inhibitor"/>
    <property type="match status" value="1"/>
</dbReference>
<dbReference type="AlphaFoldDB" id="A0AA86U042"/>
<evidence type="ECO:0000313" key="1">
    <source>
        <dbReference type="EMBL" id="CAI9935124.1"/>
    </source>
</evidence>
<accession>A0AA86U042</accession>
<reference evidence="1" key="1">
    <citation type="submission" date="2023-06" db="EMBL/GenBank/DDBJ databases">
        <authorList>
            <person name="Kurt Z."/>
        </authorList>
    </citation>
    <scope>NUCLEOTIDE SEQUENCE</scope>
</reference>
<name>A0AA86U042_9EUKA</name>